<protein>
    <recommendedName>
        <fullName evidence="3">DUF4325 domain-containing protein</fullName>
    </recommendedName>
</protein>
<evidence type="ECO:0008006" key="3">
    <source>
        <dbReference type="Google" id="ProtNLM"/>
    </source>
</evidence>
<dbReference type="Proteomes" id="UP000282977">
    <property type="component" value="Unassembled WGS sequence"/>
</dbReference>
<evidence type="ECO:0000313" key="2">
    <source>
        <dbReference type="Proteomes" id="UP000282977"/>
    </source>
</evidence>
<sequence length="224" mass="24379">MSAVTRIVVNIGEAWPTNLDEQPGFTYLTFISEDCEMIRYPMLTSPSGSTTLAGSAMGRQMLAQLIEKTKPVVEPTLAFLDFAEVDIATGSFLREAVMGFRDFCRNATGMIYPVVANANATIEEELATYLRGRNDAIWACALDAEGAATAPRILGELDAGQMSTIQLIAQHHPISAPELAKLRPDDKIGTTAWNNRLATLSAKGMLKEVRHGKTKLFSPVMETV</sequence>
<proteinExistence type="predicted"/>
<gene>
    <name evidence="1" type="ORF">ENE74_16220</name>
</gene>
<evidence type="ECO:0000313" key="1">
    <source>
        <dbReference type="EMBL" id="RVT39235.1"/>
    </source>
</evidence>
<dbReference type="RefSeq" id="WP_127691920.1">
    <property type="nucleotide sequence ID" value="NZ_RZUL01000009.1"/>
</dbReference>
<dbReference type="OrthoDB" id="8265430at2"/>
<accession>A0A437J405</accession>
<organism evidence="1 2">
    <name type="scientific">Sphingobium algorifonticola</name>
    <dbReference type="NCBI Taxonomy" id="2008318"/>
    <lineage>
        <taxon>Bacteria</taxon>
        <taxon>Pseudomonadati</taxon>
        <taxon>Pseudomonadota</taxon>
        <taxon>Alphaproteobacteria</taxon>
        <taxon>Sphingomonadales</taxon>
        <taxon>Sphingomonadaceae</taxon>
        <taxon>Sphingobium</taxon>
    </lineage>
</organism>
<comment type="caution">
    <text evidence="1">The sequence shown here is derived from an EMBL/GenBank/DDBJ whole genome shotgun (WGS) entry which is preliminary data.</text>
</comment>
<name>A0A437J405_9SPHN</name>
<reference evidence="1 2" key="1">
    <citation type="submission" date="2019-01" db="EMBL/GenBank/DDBJ databases">
        <authorList>
            <person name="Chen W.-M."/>
        </authorList>
    </citation>
    <scope>NUCLEOTIDE SEQUENCE [LARGE SCALE GENOMIC DNA]</scope>
    <source>
        <strain evidence="1 2">TLA-22</strain>
    </source>
</reference>
<dbReference type="EMBL" id="RZUL01000009">
    <property type="protein sequence ID" value="RVT39235.1"/>
    <property type="molecule type" value="Genomic_DNA"/>
</dbReference>
<dbReference type="AlphaFoldDB" id="A0A437J405"/>
<keyword evidence="2" id="KW-1185">Reference proteome</keyword>